<dbReference type="RefSeq" id="WP_188706184.1">
    <property type="nucleotide sequence ID" value="NZ_BMIG01000001.1"/>
</dbReference>
<keyword evidence="12" id="KW-1185">Reference proteome</keyword>
<name>A0A916S7U6_9BURK</name>
<evidence type="ECO:0000259" key="10">
    <source>
        <dbReference type="Pfam" id="PF09179"/>
    </source>
</evidence>
<protein>
    <recommendedName>
        <fullName evidence="7">tRNA(Ile)-lysidine synthase</fullName>
        <ecNumber evidence="7">6.3.4.19</ecNumber>
    </recommendedName>
    <alternativeName>
        <fullName evidence="7">tRNA(Ile)-2-lysyl-cytidine synthase</fullName>
    </alternativeName>
    <alternativeName>
        <fullName evidence="7">tRNA(Ile)-lysidine synthetase</fullName>
    </alternativeName>
</protein>
<dbReference type="GO" id="GO:0032267">
    <property type="term" value="F:tRNA(Ile)-lysidine synthase activity"/>
    <property type="evidence" value="ECO:0007669"/>
    <property type="project" value="UniProtKB-EC"/>
</dbReference>
<evidence type="ECO:0000256" key="2">
    <source>
        <dbReference type="ARBA" id="ARBA00022598"/>
    </source>
</evidence>
<dbReference type="EC" id="6.3.4.19" evidence="7"/>
<dbReference type="GO" id="GO:0005524">
    <property type="term" value="F:ATP binding"/>
    <property type="evidence" value="ECO:0007669"/>
    <property type="project" value="UniProtKB-UniRule"/>
</dbReference>
<dbReference type="InterPro" id="IPR012795">
    <property type="entry name" value="tRNA_Ile_lys_synt_N"/>
</dbReference>
<proteinExistence type="inferred from homology"/>
<feature type="binding site" evidence="7">
    <location>
        <begin position="49"/>
        <end position="54"/>
    </location>
    <ligand>
        <name>ATP</name>
        <dbReference type="ChEBI" id="CHEBI:30616"/>
    </ligand>
</feature>
<dbReference type="Gene3D" id="3.40.50.620">
    <property type="entry name" value="HUPs"/>
    <property type="match status" value="1"/>
</dbReference>
<evidence type="ECO:0000256" key="3">
    <source>
        <dbReference type="ARBA" id="ARBA00022694"/>
    </source>
</evidence>
<sequence length="337" mass="35617">MAATPTPKPTPNKRPPDGSAAGTGSDIPNPAFAALEPFSPVLPVGVAYSGGADSTALLHAAAQRWPGQVSAIHVHHGLQAAADGFERTCEDSCTGLGVPLQVVRVSAGHAAGQSPEDAARRARYAALAQAATSLGLQAVMLGQHADDQVETLLLALSRGAGLPGLSAMAARFERGGVVFHRPLLQVPAADLRQWLVKSGVPFVDDPTNTDERYTRNRIRARLLPALQDSFPQFRETFARSARHAAQAQALLAELASEDLALVGMPPAIKVLQGLSRARQANVLRHWLFTAHQAAPSTAQLEQLLGQIEACNTRGHRIELKVAAGQVRRDGAALVYLL</sequence>
<keyword evidence="5 7" id="KW-0067">ATP-binding</keyword>
<dbReference type="PANTHER" id="PTHR43033:SF1">
    <property type="entry name" value="TRNA(ILE)-LYSIDINE SYNTHASE-RELATED"/>
    <property type="match status" value="1"/>
</dbReference>
<dbReference type="SUPFAM" id="SSF82829">
    <property type="entry name" value="MesJ substrate recognition domain-like"/>
    <property type="match status" value="1"/>
</dbReference>
<comment type="domain">
    <text evidence="7">The N-terminal region contains the highly conserved SGGXDS motif, predicted to be a P-loop motif involved in ATP binding.</text>
</comment>
<evidence type="ECO:0000256" key="6">
    <source>
        <dbReference type="ARBA" id="ARBA00048539"/>
    </source>
</evidence>
<dbReference type="GO" id="GO:0005737">
    <property type="term" value="C:cytoplasm"/>
    <property type="evidence" value="ECO:0007669"/>
    <property type="project" value="UniProtKB-SubCell"/>
</dbReference>
<comment type="caution">
    <text evidence="11">The sequence shown here is derived from an EMBL/GenBank/DDBJ whole genome shotgun (WGS) entry which is preliminary data.</text>
</comment>
<reference evidence="11" key="1">
    <citation type="journal article" date="2014" name="Int. J. Syst. Evol. Microbiol.">
        <title>Complete genome sequence of Corynebacterium casei LMG S-19264T (=DSM 44701T), isolated from a smear-ripened cheese.</title>
        <authorList>
            <consortium name="US DOE Joint Genome Institute (JGI-PGF)"/>
            <person name="Walter F."/>
            <person name="Albersmeier A."/>
            <person name="Kalinowski J."/>
            <person name="Ruckert C."/>
        </authorList>
    </citation>
    <scope>NUCLEOTIDE SEQUENCE</scope>
    <source>
        <strain evidence="11">CGMCC 1.15322</strain>
    </source>
</reference>
<dbReference type="NCBIfam" id="TIGR02432">
    <property type="entry name" value="lysidine_TilS_N"/>
    <property type="match status" value="1"/>
</dbReference>
<dbReference type="Proteomes" id="UP000620596">
    <property type="component" value="Unassembled WGS sequence"/>
</dbReference>
<dbReference type="InterPro" id="IPR012094">
    <property type="entry name" value="tRNA_Ile_lys_synt"/>
</dbReference>
<evidence type="ECO:0000256" key="1">
    <source>
        <dbReference type="ARBA" id="ARBA00022490"/>
    </source>
</evidence>
<dbReference type="SUPFAM" id="SSF52402">
    <property type="entry name" value="Adenine nucleotide alpha hydrolases-like"/>
    <property type="match status" value="1"/>
</dbReference>
<dbReference type="InterPro" id="IPR011063">
    <property type="entry name" value="TilS/TtcA_N"/>
</dbReference>
<dbReference type="CDD" id="cd01992">
    <property type="entry name" value="TilS_N"/>
    <property type="match status" value="1"/>
</dbReference>
<feature type="domain" description="tRNA(Ile)-lysidine/2-thiocytidine synthase N-terminal" evidence="9">
    <location>
        <begin position="45"/>
        <end position="220"/>
    </location>
</feature>
<keyword evidence="2 7" id="KW-0436">Ligase</keyword>
<evidence type="ECO:0000256" key="8">
    <source>
        <dbReference type="SAM" id="MobiDB-lite"/>
    </source>
</evidence>
<comment type="catalytic activity">
    <reaction evidence="6 7">
        <text>cytidine(34) in tRNA(Ile2) + L-lysine + ATP = lysidine(34) in tRNA(Ile2) + AMP + diphosphate + H(+)</text>
        <dbReference type="Rhea" id="RHEA:43744"/>
        <dbReference type="Rhea" id="RHEA-COMP:10625"/>
        <dbReference type="Rhea" id="RHEA-COMP:10670"/>
        <dbReference type="ChEBI" id="CHEBI:15378"/>
        <dbReference type="ChEBI" id="CHEBI:30616"/>
        <dbReference type="ChEBI" id="CHEBI:32551"/>
        <dbReference type="ChEBI" id="CHEBI:33019"/>
        <dbReference type="ChEBI" id="CHEBI:82748"/>
        <dbReference type="ChEBI" id="CHEBI:83665"/>
        <dbReference type="ChEBI" id="CHEBI:456215"/>
        <dbReference type="EC" id="6.3.4.19"/>
    </reaction>
</comment>
<dbReference type="HAMAP" id="MF_01161">
    <property type="entry name" value="tRNA_Ile_lys_synt"/>
    <property type="match status" value="1"/>
</dbReference>
<evidence type="ECO:0000259" key="9">
    <source>
        <dbReference type="Pfam" id="PF01171"/>
    </source>
</evidence>
<dbReference type="EMBL" id="BMIG01000001">
    <property type="protein sequence ID" value="GGA87202.1"/>
    <property type="molecule type" value="Genomic_DNA"/>
</dbReference>
<dbReference type="Pfam" id="PF01171">
    <property type="entry name" value="ATP_bind_3"/>
    <property type="match status" value="1"/>
</dbReference>
<feature type="compositionally biased region" description="Pro residues" evidence="8">
    <location>
        <begin position="1"/>
        <end position="13"/>
    </location>
</feature>
<comment type="similarity">
    <text evidence="7">Belongs to the tRNA(Ile)-lysidine synthase family.</text>
</comment>
<evidence type="ECO:0000256" key="7">
    <source>
        <dbReference type="HAMAP-Rule" id="MF_01161"/>
    </source>
</evidence>
<evidence type="ECO:0000256" key="4">
    <source>
        <dbReference type="ARBA" id="ARBA00022741"/>
    </source>
</evidence>
<reference evidence="11" key="2">
    <citation type="submission" date="2020-09" db="EMBL/GenBank/DDBJ databases">
        <authorList>
            <person name="Sun Q."/>
            <person name="Zhou Y."/>
        </authorList>
    </citation>
    <scope>NUCLEOTIDE SEQUENCE</scope>
    <source>
        <strain evidence="11">CGMCC 1.15322</strain>
    </source>
</reference>
<dbReference type="AlphaFoldDB" id="A0A916S7U6"/>
<evidence type="ECO:0000256" key="5">
    <source>
        <dbReference type="ARBA" id="ARBA00022840"/>
    </source>
</evidence>
<dbReference type="InterPro" id="IPR014729">
    <property type="entry name" value="Rossmann-like_a/b/a_fold"/>
</dbReference>
<gene>
    <name evidence="7" type="primary">tilS</name>
    <name evidence="11" type="ORF">GCM10011496_04860</name>
</gene>
<evidence type="ECO:0000313" key="11">
    <source>
        <dbReference type="EMBL" id="GGA87202.1"/>
    </source>
</evidence>
<dbReference type="InterPro" id="IPR015262">
    <property type="entry name" value="tRNA_Ile_lys_synt_subst-bd"/>
</dbReference>
<accession>A0A916S7U6</accession>
<evidence type="ECO:0000313" key="12">
    <source>
        <dbReference type="Proteomes" id="UP000620596"/>
    </source>
</evidence>
<feature type="domain" description="tRNA(Ile)-lysidine synthase substrate-binding" evidence="10">
    <location>
        <begin position="268"/>
        <end position="328"/>
    </location>
</feature>
<organism evidence="11 12">
    <name type="scientific">Polaromonas eurypsychrophila</name>
    <dbReference type="NCBI Taxonomy" id="1614635"/>
    <lineage>
        <taxon>Bacteria</taxon>
        <taxon>Pseudomonadati</taxon>
        <taxon>Pseudomonadota</taxon>
        <taxon>Betaproteobacteria</taxon>
        <taxon>Burkholderiales</taxon>
        <taxon>Comamonadaceae</taxon>
        <taxon>Polaromonas</taxon>
    </lineage>
</organism>
<keyword evidence="4 7" id="KW-0547">Nucleotide-binding</keyword>
<keyword evidence="1 7" id="KW-0963">Cytoplasm</keyword>
<dbReference type="GO" id="GO:0006400">
    <property type="term" value="P:tRNA modification"/>
    <property type="evidence" value="ECO:0007669"/>
    <property type="project" value="UniProtKB-UniRule"/>
</dbReference>
<comment type="function">
    <text evidence="7">Ligates lysine onto the cytidine present at position 34 of the AUA codon-specific tRNA(Ile) that contains the anticodon CAU, in an ATP-dependent manner. Cytidine is converted to lysidine, thus changing the amino acid specificity of the tRNA from methionine to isoleucine.</text>
</comment>
<feature type="region of interest" description="Disordered" evidence="8">
    <location>
        <begin position="1"/>
        <end position="28"/>
    </location>
</feature>
<dbReference type="Pfam" id="PF09179">
    <property type="entry name" value="TilS"/>
    <property type="match status" value="1"/>
</dbReference>
<comment type="subcellular location">
    <subcellularLocation>
        <location evidence="7">Cytoplasm</location>
    </subcellularLocation>
</comment>
<dbReference type="PANTHER" id="PTHR43033">
    <property type="entry name" value="TRNA(ILE)-LYSIDINE SYNTHASE-RELATED"/>
    <property type="match status" value="1"/>
</dbReference>
<dbReference type="Gene3D" id="1.20.59.20">
    <property type="match status" value="1"/>
</dbReference>
<keyword evidence="3 7" id="KW-0819">tRNA processing</keyword>